<dbReference type="EMBL" id="CAMXCT010002009">
    <property type="protein sequence ID" value="CAI3994914.1"/>
    <property type="molecule type" value="Genomic_DNA"/>
</dbReference>
<evidence type="ECO:0000313" key="6">
    <source>
        <dbReference type="EMBL" id="CAL1148289.1"/>
    </source>
</evidence>
<keyword evidence="2" id="KW-0677">Repeat</keyword>
<evidence type="ECO:0000259" key="4">
    <source>
        <dbReference type="SMART" id="SM00223"/>
    </source>
</evidence>
<dbReference type="AlphaFoldDB" id="A0A9P1CNJ1"/>
<dbReference type="SMART" id="SM00223">
    <property type="entry name" value="APPLE"/>
    <property type="match status" value="1"/>
</dbReference>
<feature type="domain" description="Apple" evidence="4">
    <location>
        <begin position="123"/>
        <end position="190"/>
    </location>
</feature>
<dbReference type="PANTHER" id="PTHR11062:SF117">
    <property type="entry name" value="XYLOGLUCAN-SPECIFIC GALACTURONOSYLTRANSFERASE 1"/>
    <property type="match status" value="1"/>
</dbReference>
<keyword evidence="8" id="KW-1185">Reference proteome</keyword>
<evidence type="ECO:0000313" key="8">
    <source>
        <dbReference type="Proteomes" id="UP001152797"/>
    </source>
</evidence>
<reference evidence="6" key="2">
    <citation type="submission" date="2024-04" db="EMBL/GenBank/DDBJ databases">
        <authorList>
            <person name="Chen Y."/>
            <person name="Shah S."/>
            <person name="Dougan E. K."/>
            <person name="Thang M."/>
            <person name="Chan C."/>
        </authorList>
    </citation>
    <scope>NUCLEOTIDE SEQUENCE [LARGE SCALE GENOMIC DNA]</scope>
</reference>
<dbReference type="OrthoDB" id="1924787at2759"/>
<dbReference type="InterPro" id="IPR004263">
    <property type="entry name" value="Exostosin"/>
</dbReference>
<dbReference type="InterPro" id="IPR040911">
    <property type="entry name" value="Exostosin_GT47"/>
</dbReference>
<dbReference type="SUPFAM" id="SSF57414">
    <property type="entry name" value="Hairpin loop containing domain-like"/>
    <property type="match status" value="1"/>
</dbReference>
<dbReference type="GO" id="GO:0006508">
    <property type="term" value="P:proteolysis"/>
    <property type="evidence" value="ECO:0007669"/>
    <property type="project" value="InterPro"/>
</dbReference>
<protein>
    <submittedName>
        <fullName evidence="7">Probable xyloglucan galactosyltransferase GT11 (Glycosyltransferase 11) (AtGT11)</fullName>
    </submittedName>
</protein>
<evidence type="ECO:0000313" key="5">
    <source>
        <dbReference type="EMBL" id="CAI3994914.1"/>
    </source>
</evidence>
<dbReference type="InterPro" id="IPR000177">
    <property type="entry name" value="Apple"/>
</dbReference>
<dbReference type="Pfam" id="PF03016">
    <property type="entry name" value="Exostosin_GT47"/>
    <property type="match status" value="1"/>
</dbReference>
<evidence type="ECO:0000256" key="2">
    <source>
        <dbReference type="ARBA" id="ARBA00022737"/>
    </source>
</evidence>
<accession>A0A9P1CNJ1</accession>
<dbReference type="PANTHER" id="PTHR11062">
    <property type="entry name" value="EXOSTOSIN HEPARAN SULFATE GLYCOSYLTRANSFERASE -RELATED"/>
    <property type="match status" value="1"/>
</dbReference>
<comment type="similarity">
    <text evidence="1">Belongs to the glycosyltransferase 47 family.</text>
</comment>
<organism evidence="5">
    <name type="scientific">Cladocopium goreaui</name>
    <dbReference type="NCBI Taxonomy" id="2562237"/>
    <lineage>
        <taxon>Eukaryota</taxon>
        <taxon>Sar</taxon>
        <taxon>Alveolata</taxon>
        <taxon>Dinophyceae</taxon>
        <taxon>Suessiales</taxon>
        <taxon>Symbiodiniaceae</taxon>
        <taxon>Cladocopium</taxon>
    </lineage>
</organism>
<evidence type="ECO:0000256" key="3">
    <source>
        <dbReference type="ARBA" id="ARBA00023157"/>
    </source>
</evidence>
<comment type="caution">
    <text evidence="5">The sequence shown here is derived from an EMBL/GenBank/DDBJ whole genome shotgun (WGS) entry which is preliminary data.</text>
</comment>
<dbReference type="GO" id="GO:0005576">
    <property type="term" value="C:extracellular region"/>
    <property type="evidence" value="ECO:0007669"/>
    <property type="project" value="InterPro"/>
</dbReference>
<dbReference type="EMBL" id="CAMXCT030002009">
    <property type="protein sequence ID" value="CAL4782226.1"/>
    <property type="molecule type" value="Genomic_DNA"/>
</dbReference>
<keyword evidence="7" id="KW-0808">Transferase</keyword>
<name>A0A9P1CNJ1_9DINO</name>
<evidence type="ECO:0000313" key="7">
    <source>
        <dbReference type="EMBL" id="CAL4782226.1"/>
    </source>
</evidence>
<dbReference type="Proteomes" id="UP001152797">
    <property type="component" value="Unassembled WGS sequence"/>
</dbReference>
<reference evidence="5" key="1">
    <citation type="submission" date="2022-10" db="EMBL/GenBank/DDBJ databases">
        <authorList>
            <person name="Chen Y."/>
            <person name="Dougan E. K."/>
            <person name="Chan C."/>
            <person name="Rhodes N."/>
            <person name="Thang M."/>
        </authorList>
    </citation>
    <scope>NUCLEOTIDE SEQUENCE</scope>
</reference>
<sequence length="668" mass="74554">MGNGRGFFRLSGLQRYLSILCGAAMGLFVTWPRESGVARLAETEVAAADIGLSAADVRILSNDVGDARDTTQPSTKTPTSRMARNTEAARLVKAEAARISAENAARNAPFDGVSQSRTRHMHCVQKGQARKDGAIEGATQEANAEDCQQRCRCLEGCDFFTFWTDGQCHVQTKDSMPFSAPLAVSGPPSCEHDAREDLPPSIDLPQVKPQPDGFVGPKVYVYQLPGRFRNWGQETSCGWEPDCIFGGPPVRVHGVDIWASSQFHMPLMLYYRFLHYPWLTRNVDDADVFIIPAYNLRPSPELPCANNSDLFETLYQLNPKLKDDAWAASKAPRHLLMDARGWETCRYMWELSMPFRLAHRINIELNGLMEDGPEGWTYNKPFVWYQFPYPAVYHGPALSTPAKLRLARLAASSPSSPSSPWSRYLWSFSGTGRGLAGHLRSLLIKECTKCNRCGKVTQVSEVTGSVQQQKDRVAEYARLSAIKLQSVFCAEPPGDSVTRKSLIDSIVLGCIPVIFVHQELDMFEAFATAEEFAEAVVFVPEAELMGPEGAISLWGKGTFHEHSAQWRKLKRLYPQRAEVFEALRPQQSAETREKRLRALFPKPKSITSVLASISEEEIQAKQRALAKISHRFVIGLDDSSEDALRILLNRIVSNDKLVAKRNRQSTLS</sequence>
<dbReference type="InterPro" id="IPR003609">
    <property type="entry name" value="Pan_app"/>
</dbReference>
<evidence type="ECO:0000256" key="1">
    <source>
        <dbReference type="ARBA" id="ARBA00010271"/>
    </source>
</evidence>
<dbReference type="EMBL" id="CAMXCT020002009">
    <property type="protein sequence ID" value="CAL1148289.1"/>
    <property type="molecule type" value="Genomic_DNA"/>
</dbReference>
<dbReference type="Gene3D" id="3.50.4.10">
    <property type="entry name" value="Hepatocyte Growth Factor"/>
    <property type="match status" value="1"/>
</dbReference>
<keyword evidence="7" id="KW-0328">Glycosyltransferase</keyword>
<gene>
    <name evidence="5" type="ORF">C1SCF055_LOCUS21526</name>
</gene>
<dbReference type="Pfam" id="PF00024">
    <property type="entry name" value="PAN_1"/>
    <property type="match status" value="1"/>
</dbReference>
<proteinExistence type="inferred from homology"/>
<dbReference type="GO" id="GO:0016757">
    <property type="term" value="F:glycosyltransferase activity"/>
    <property type="evidence" value="ECO:0007669"/>
    <property type="project" value="UniProtKB-KW"/>
</dbReference>
<keyword evidence="3" id="KW-1015">Disulfide bond</keyword>